<dbReference type="CDD" id="cd15482">
    <property type="entry name" value="Sialidase_non-viral"/>
    <property type="match status" value="1"/>
</dbReference>
<evidence type="ECO:0000313" key="3">
    <source>
        <dbReference type="Proteomes" id="UP000768567"/>
    </source>
</evidence>
<dbReference type="PROSITE" id="PS51257">
    <property type="entry name" value="PROKAR_LIPOPROTEIN"/>
    <property type="match status" value="1"/>
</dbReference>
<proteinExistence type="predicted"/>
<dbReference type="Proteomes" id="UP000768567">
    <property type="component" value="Unassembled WGS sequence"/>
</dbReference>
<dbReference type="EMBL" id="JADCKC010000003">
    <property type="protein sequence ID" value="MBE5038119.1"/>
    <property type="molecule type" value="Genomic_DNA"/>
</dbReference>
<gene>
    <name evidence="2" type="ORF">INF35_10020</name>
</gene>
<dbReference type="InterPro" id="IPR036278">
    <property type="entry name" value="Sialidase_sf"/>
</dbReference>
<organism evidence="2 3">
    <name type="scientific">Gemmiger gallinarum</name>
    <dbReference type="NCBI Taxonomy" id="2779354"/>
    <lineage>
        <taxon>Bacteria</taxon>
        <taxon>Bacillati</taxon>
        <taxon>Bacillota</taxon>
        <taxon>Clostridia</taxon>
        <taxon>Eubacteriales</taxon>
        <taxon>Gemmiger</taxon>
    </lineage>
</organism>
<accession>A0ABR9R4P3</accession>
<evidence type="ECO:0000256" key="1">
    <source>
        <dbReference type="SAM" id="SignalP"/>
    </source>
</evidence>
<protein>
    <submittedName>
        <fullName evidence="2">Exo-alpha-sialidase</fullName>
    </submittedName>
</protein>
<comment type="caution">
    <text evidence="2">The sequence shown here is derived from an EMBL/GenBank/DDBJ whole genome shotgun (WGS) entry which is preliminary data.</text>
</comment>
<name>A0ABR9R4P3_9FIRM</name>
<dbReference type="SUPFAM" id="SSF50939">
    <property type="entry name" value="Sialidases"/>
    <property type="match status" value="1"/>
</dbReference>
<reference evidence="2 3" key="1">
    <citation type="submission" date="2020-10" db="EMBL/GenBank/DDBJ databases">
        <title>ChiBAC.</title>
        <authorList>
            <person name="Zenner C."/>
            <person name="Hitch T.C.A."/>
            <person name="Clavel T."/>
        </authorList>
    </citation>
    <scope>NUCLEOTIDE SEQUENCE [LARGE SCALE GENOMIC DNA]</scope>
    <source>
        <strain evidence="2 3">DSM 109015</strain>
    </source>
</reference>
<feature type="signal peptide" evidence="1">
    <location>
        <begin position="1"/>
        <end position="25"/>
    </location>
</feature>
<keyword evidence="1" id="KW-0732">Signal</keyword>
<sequence>MKKNWQRLTAVLLCAGMLTGCSRMMTWTIFDTVELLQDTFTGSSVSGDGWEDEGINDSEDCLMEGDNVCRLEPYPLAEGITPLLEELEKRQENLMGPMFNVDEVRLDVDPSGNVGGVHFRISRYLGTPPGYEGGFTIDWNSGTQVLTYWTTGTLYSNDPTGGYNENLSADLLNANLAALPLAALQETMPEGLVIGFTAFARPSAGEAMVDMRSGAPRTLDLSQAAVGAYGTADGGPQWMLTVEDAADGDQMLRFCYAPAQPEQWLGNPASYTKKDVFVSDTGLRYTRDWGETWKALPSQYTDLAQACLDDYTDITRSSVSISDEEGGPVAFLLGGNDATLVYSMDDGATWSEMSLGSTEDATLDRRVAQLLPNGMGLAAAGGNWTMGGGCWRALSLTKDGGATWQSVSDTLPGERSICGASITEDGTVMISLETRTEDNWPEVYVSTDAGQSWTPINMPWTDAELEEVYWIYRLDSLTRTEDGWKARFTQEPMGNWAAEFTATDLTGHWQYGGRVHIQS</sequence>
<dbReference type="InterPro" id="IPR015943">
    <property type="entry name" value="WD40/YVTN_repeat-like_dom_sf"/>
</dbReference>
<dbReference type="Gene3D" id="2.130.10.10">
    <property type="entry name" value="YVTN repeat-like/Quinoprotein amine dehydrogenase"/>
    <property type="match status" value="1"/>
</dbReference>
<dbReference type="RefSeq" id="WP_193502057.1">
    <property type="nucleotide sequence ID" value="NZ_JADCKC010000003.1"/>
</dbReference>
<evidence type="ECO:0000313" key="2">
    <source>
        <dbReference type="EMBL" id="MBE5038119.1"/>
    </source>
</evidence>
<feature type="chain" id="PRO_5045636779" evidence="1">
    <location>
        <begin position="26"/>
        <end position="519"/>
    </location>
</feature>
<keyword evidence="3" id="KW-1185">Reference proteome</keyword>